<proteinExistence type="predicted"/>
<dbReference type="PANTHER" id="PTHR24148">
    <property type="entry name" value="ANKYRIN REPEAT DOMAIN-CONTAINING PROTEIN 39 HOMOLOG-RELATED"/>
    <property type="match status" value="1"/>
</dbReference>
<dbReference type="OrthoDB" id="3921930at2759"/>
<keyword evidence="3" id="KW-1185">Reference proteome</keyword>
<name>A0A6A6D214_ZASCE</name>
<dbReference type="Pfam" id="PF06985">
    <property type="entry name" value="HET"/>
    <property type="match status" value="1"/>
</dbReference>
<organism evidence="2 3">
    <name type="scientific">Zasmidium cellare ATCC 36951</name>
    <dbReference type="NCBI Taxonomy" id="1080233"/>
    <lineage>
        <taxon>Eukaryota</taxon>
        <taxon>Fungi</taxon>
        <taxon>Dikarya</taxon>
        <taxon>Ascomycota</taxon>
        <taxon>Pezizomycotina</taxon>
        <taxon>Dothideomycetes</taxon>
        <taxon>Dothideomycetidae</taxon>
        <taxon>Mycosphaerellales</taxon>
        <taxon>Mycosphaerellaceae</taxon>
        <taxon>Zasmidium</taxon>
    </lineage>
</organism>
<dbReference type="GeneID" id="54564642"/>
<accession>A0A6A6D214</accession>
<dbReference type="Proteomes" id="UP000799537">
    <property type="component" value="Unassembled WGS sequence"/>
</dbReference>
<evidence type="ECO:0000259" key="1">
    <source>
        <dbReference type="Pfam" id="PF06985"/>
    </source>
</evidence>
<dbReference type="InterPro" id="IPR010730">
    <property type="entry name" value="HET"/>
</dbReference>
<gene>
    <name evidence="2" type="ORF">M409DRAFT_49871</name>
</gene>
<sequence>MKCEQFGTEYPMVEFYPYQPLVESGWIRLLHILPGNGDDRLEGTLQQVHLTERELYETLSYTWGQEEAKDSVFVEGKPVAITPNCSNAIRGLRRTDATRTFWIDAICINQADKDEKAQQVSMMGDIYARSQRTVVHLGSGDGTVHLLRQNMQIKPGAVSFPPELKTKLEDARQRLLGRHWYHRKWIIQEVLLSREVIVQAGKHEFTWAELETLDNRGLEIIKLVKKYLHPLSLSSMTINGHDWDPKAKAAWEEMFEQGEVIAMEHQRFTSQANLPRYSKYRSPQKGFLMPPQLFDVLCLTSNFACKEPRDRLFAVLSLFARKMDLLLDYTCDEREVYHSLTKELMSLGDTRMFWLEDRDSWRPKWSSALSTLAEFVKVNGDVDRSSRPSTDIGRLMKEVHQEKRVGAMSVPTETSWRAQGILLGSITTVAARAFEHRAAAPEGLSSGPTAFSQPLWNAVIDSLSLEKDAPNETGLYPLAHIHQRNRQNLEWFYQWTLDLLGKRSGEAFLTTAHRADSKSIKRAMAHHHGHLKFCNTMKMFVCDSGLIGLAPQTVRQDEQVYFLPGFTCPFILLRRIGEQWQLISLCWLGPLKLFPCCFNGGNPDFFDKKTWAMLEII</sequence>
<feature type="domain" description="Heterokaryon incompatibility" evidence="1">
    <location>
        <begin position="56"/>
        <end position="189"/>
    </location>
</feature>
<dbReference type="RefSeq" id="XP_033673018.1">
    <property type="nucleotide sequence ID" value="XM_033811370.1"/>
</dbReference>
<dbReference type="EMBL" id="ML993581">
    <property type="protein sequence ID" value="KAF2172129.1"/>
    <property type="molecule type" value="Genomic_DNA"/>
</dbReference>
<reference evidence="2" key="1">
    <citation type="journal article" date="2020" name="Stud. Mycol.">
        <title>101 Dothideomycetes genomes: a test case for predicting lifestyles and emergence of pathogens.</title>
        <authorList>
            <person name="Haridas S."/>
            <person name="Albert R."/>
            <person name="Binder M."/>
            <person name="Bloem J."/>
            <person name="Labutti K."/>
            <person name="Salamov A."/>
            <person name="Andreopoulos B."/>
            <person name="Baker S."/>
            <person name="Barry K."/>
            <person name="Bills G."/>
            <person name="Bluhm B."/>
            <person name="Cannon C."/>
            <person name="Castanera R."/>
            <person name="Culley D."/>
            <person name="Daum C."/>
            <person name="Ezra D."/>
            <person name="Gonzalez J."/>
            <person name="Henrissat B."/>
            <person name="Kuo A."/>
            <person name="Liang C."/>
            <person name="Lipzen A."/>
            <person name="Lutzoni F."/>
            <person name="Magnuson J."/>
            <person name="Mondo S."/>
            <person name="Nolan M."/>
            <person name="Ohm R."/>
            <person name="Pangilinan J."/>
            <person name="Park H.-J."/>
            <person name="Ramirez L."/>
            <person name="Alfaro M."/>
            <person name="Sun H."/>
            <person name="Tritt A."/>
            <person name="Yoshinaga Y."/>
            <person name="Zwiers L.-H."/>
            <person name="Turgeon B."/>
            <person name="Goodwin S."/>
            <person name="Spatafora J."/>
            <person name="Crous P."/>
            <person name="Grigoriev I."/>
        </authorList>
    </citation>
    <scope>NUCLEOTIDE SEQUENCE</scope>
    <source>
        <strain evidence="2">ATCC 36951</strain>
    </source>
</reference>
<evidence type="ECO:0000313" key="3">
    <source>
        <dbReference type="Proteomes" id="UP000799537"/>
    </source>
</evidence>
<dbReference type="AlphaFoldDB" id="A0A6A6D214"/>
<protein>
    <recommendedName>
        <fullName evidence="1">Heterokaryon incompatibility domain-containing protein</fullName>
    </recommendedName>
</protein>
<dbReference type="InterPro" id="IPR052895">
    <property type="entry name" value="HetReg/Transcr_Mod"/>
</dbReference>
<evidence type="ECO:0000313" key="2">
    <source>
        <dbReference type="EMBL" id="KAF2172129.1"/>
    </source>
</evidence>
<dbReference type="PANTHER" id="PTHR24148:SF64">
    <property type="entry name" value="HETEROKARYON INCOMPATIBILITY DOMAIN-CONTAINING PROTEIN"/>
    <property type="match status" value="1"/>
</dbReference>